<dbReference type="EMBL" id="KV419422">
    <property type="protein sequence ID" value="KZS90333.1"/>
    <property type="molecule type" value="Genomic_DNA"/>
</dbReference>
<keyword evidence="2" id="KW-1185">Reference proteome</keyword>
<evidence type="ECO:0000313" key="1">
    <source>
        <dbReference type="EMBL" id="KZS90333.1"/>
    </source>
</evidence>
<dbReference type="Proteomes" id="UP000076722">
    <property type="component" value="Unassembled WGS sequence"/>
</dbReference>
<gene>
    <name evidence="1" type="ORF">SISNIDRAFT_457862</name>
</gene>
<protein>
    <submittedName>
        <fullName evidence="1">Uncharacterized protein</fullName>
    </submittedName>
</protein>
<evidence type="ECO:0000313" key="2">
    <source>
        <dbReference type="Proteomes" id="UP000076722"/>
    </source>
</evidence>
<dbReference type="AlphaFoldDB" id="A0A164R8A1"/>
<proteinExistence type="predicted"/>
<sequence length="54" mass="5703">MTYIDRVLLLGVPNIPRSSAIIQDIVDAIQGNNRQGSIFASSTNASIASADVDN</sequence>
<name>A0A164R8A1_9AGAM</name>
<accession>A0A164R8A1</accession>
<reference evidence="1 2" key="1">
    <citation type="journal article" date="2016" name="Mol. Biol. Evol.">
        <title>Comparative Genomics of Early-Diverging Mushroom-Forming Fungi Provides Insights into the Origins of Lignocellulose Decay Capabilities.</title>
        <authorList>
            <person name="Nagy L.G."/>
            <person name="Riley R."/>
            <person name="Tritt A."/>
            <person name="Adam C."/>
            <person name="Daum C."/>
            <person name="Floudas D."/>
            <person name="Sun H."/>
            <person name="Yadav J.S."/>
            <person name="Pangilinan J."/>
            <person name="Larsson K.H."/>
            <person name="Matsuura K."/>
            <person name="Barry K."/>
            <person name="Labutti K."/>
            <person name="Kuo R."/>
            <person name="Ohm R.A."/>
            <person name="Bhattacharya S.S."/>
            <person name="Shirouzu T."/>
            <person name="Yoshinaga Y."/>
            <person name="Martin F.M."/>
            <person name="Grigoriev I.V."/>
            <person name="Hibbett D.S."/>
        </authorList>
    </citation>
    <scope>NUCLEOTIDE SEQUENCE [LARGE SCALE GENOMIC DNA]</scope>
    <source>
        <strain evidence="1 2">HHB9708</strain>
    </source>
</reference>
<organism evidence="1 2">
    <name type="scientific">Sistotremastrum niveocremeum HHB9708</name>
    <dbReference type="NCBI Taxonomy" id="1314777"/>
    <lineage>
        <taxon>Eukaryota</taxon>
        <taxon>Fungi</taxon>
        <taxon>Dikarya</taxon>
        <taxon>Basidiomycota</taxon>
        <taxon>Agaricomycotina</taxon>
        <taxon>Agaricomycetes</taxon>
        <taxon>Sistotremastrales</taxon>
        <taxon>Sistotremastraceae</taxon>
        <taxon>Sertulicium</taxon>
        <taxon>Sertulicium niveocremeum</taxon>
    </lineage>
</organism>